<dbReference type="Proteomes" id="UP000095350">
    <property type="component" value="Unassembled WGS sequence"/>
</dbReference>
<dbReference type="OrthoDB" id="9797743at2"/>
<evidence type="ECO:0000313" key="1">
    <source>
        <dbReference type="EMBL" id="CUN24743.1"/>
    </source>
</evidence>
<sequence length="249" mass="28006">MNLALMVNKFLRCMSLTLKKSKTTNARIGMNMKTELIQGAIFDMDGTLLDSMPVWEHASERYLQNKGIEVREKLSEILFSMSMQKGAEYVKENYHLTESTDEIVTGVNNIVYTAYEKEVQPKEGVREFLDKLQAEGIKMVVATSTDRPMVEAALKRTGLLSYFERIFTCTEIGKGKVEPDIYHAASDFLGTKPEHTLVFEDALYAIGTAKKAGFVTVGIYDAASEKEQDKIREQADIYLEAFAEAVGRI</sequence>
<dbReference type="GeneID" id="61434833"/>
<dbReference type="PaxDb" id="166486-ERS852572_02840"/>
<dbReference type="InterPro" id="IPR036412">
    <property type="entry name" value="HAD-like_sf"/>
</dbReference>
<keyword evidence="1" id="KW-0378">Hydrolase</keyword>
<dbReference type="SFLD" id="SFLDS00003">
    <property type="entry name" value="Haloacid_Dehalogenase"/>
    <property type="match status" value="1"/>
</dbReference>
<name>A0A173VCA0_9FIRM</name>
<dbReference type="RefSeq" id="WP_006857874.1">
    <property type="nucleotide sequence ID" value="NZ_CABIYH010000023.1"/>
</dbReference>
<dbReference type="Pfam" id="PF13419">
    <property type="entry name" value="HAD_2"/>
    <property type="match status" value="1"/>
</dbReference>
<dbReference type="SFLD" id="SFLDG01135">
    <property type="entry name" value="C1.5.6:_HAD__Beta-PGM__Phospha"/>
    <property type="match status" value="1"/>
</dbReference>
<dbReference type="Gene3D" id="1.10.150.240">
    <property type="entry name" value="Putative phosphatase, domain 2"/>
    <property type="match status" value="1"/>
</dbReference>
<gene>
    <name evidence="1" type="ORF">ERS852572_02840</name>
    <name evidence="2" type="ORF">GMD50_11425</name>
</gene>
<reference evidence="1 3" key="1">
    <citation type="submission" date="2015-09" db="EMBL/GenBank/DDBJ databases">
        <authorList>
            <consortium name="Pathogen Informatics"/>
        </authorList>
    </citation>
    <scope>NUCLEOTIDE SEQUENCE [LARGE SCALE GENOMIC DNA]</scope>
    <source>
        <strain evidence="1 3">2789STDY5834960</strain>
    </source>
</reference>
<dbReference type="AlphaFoldDB" id="A0A173VCA0"/>
<dbReference type="EC" id="3.1.3.-" evidence="1"/>
<dbReference type="Proteomes" id="UP000478483">
    <property type="component" value="Unassembled WGS sequence"/>
</dbReference>
<dbReference type="EMBL" id="CYXZ01000023">
    <property type="protein sequence ID" value="CUN24743.1"/>
    <property type="molecule type" value="Genomic_DNA"/>
</dbReference>
<accession>A0A173VCA0</accession>
<dbReference type="Gene3D" id="3.40.50.1000">
    <property type="entry name" value="HAD superfamily/HAD-like"/>
    <property type="match status" value="1"/>
</dbReference>
<dbReference type="InterPro" id="IPR041492">
    <property type="entry name" value="HAD_2"/>
</dbReference>
<evidence type="ECO:0000313" key="3">
    <source>
        <dbReference type="Proteomes" id="UP000095350"/>
    </source>
</evidence>
<dbReference type="InterPro" id="IPR006439">
    <property type="entry name" value="HAD-SF_hydro_IA"/>
</dbReference>
<dbReference type="NCBIfam" id="TIGR01509">
    <property type="entry name" value="HAD-SF-IA-v3"/>
    <property type="match status" value="1"/>
</dbReference>
<dbReference type="PANTHER" id="PTHR18901">
    <property type="entry name" value="2-DEOXYGLUCOSE-6-PHOSPHATE PHOSPHATASE 2"/>
    <property type="match status" value="1"/>
</dbReference>
<dbReference type="CDD" id="cd07505">
    <property type="entry name" value="HAD_BPGM-like"/>
    <property type="match status" value="1"/>
</dbReference>
<organism evidence="1 3">
    <name type="scientific">Roseburia intestinalis</name>
    <dbReference type="NCBI Taxonomy" id="166486"/>
    <lineage>
        <taxon>Bacteria</taxon>
        <taxon>Bacillati</taxon>
        <taxon>Bacillota</taxon>
        <taxon>Clostridia</taxon>
        <taxon>Lachnospirales</taxon>
        <taxon>Lachnospiraceae</taxon>
        <taxon>Roseburia</taxon>
    </lineage>
</organism>
<reference evidence="2 4" key="2">
    <citation type="journal article" date="2019" name="Nat. Med.">
        <title>A library of human gut bacterial isolates paired with longitudinal multiomics data enables mechanistic microbiome research.</title>
        <authorList>
            <person name="Poyet M."/>
            <person name="Groussin M."/>
            <person name="Gibbons S.M."/>
            <person name="Avila-Pacheco J."/>
            <person name="Jiang X."/>
            <person name="Kearney S.M."/>
            <person name="Perrotta A.R."/>
            <person name="Berdy B."/>
            <person name="Zhao S."/>
            <person name="Lieberman T.D."/>
            <person name="Swanson P.K."/>
            <person name="Smith M."/>
            <person name="Roesemann S."/>
            <person name="Alexander J.E."/>
            <person name="Rich S.A."/>
            <person name="Livny J."/>
            <person name="Vlamakis H."/>
            <person name="Clish C."/>
            <person name="Bullock K."/>
            <person name="Deik A."/>
            <person name="Scott J."/>
            <person name="Pierce K.A."/>
            <person name="Xavier R.J."/>
            <person name="Alm E.J."/>
        </authorList>
    </citation>
    <scope>NUCLEOTIDE SEQUENCE [LARGE SCALE GENOMIC DNA]</scope>
    <source>
        <strain evidence="2 4">BIOML-A1</strain>
    </source>
</reference>
<dbReference type="GO" id="GO:0016791">
    <property type="term" value="F:phosphatase activity"/>
    <property type="evidence" value="ECO:0007669"/>
    <property type="project" value="TreeGrafter"/>
</dbReference>
<protein>
    <submittedName>
        <fullName evidence="2">HAD-IA family hydrolase</fullName>
    </submittedName>
    <submittedName>
        <fullName evidence="1">Phosphorylated carbohydrates phosphatase TM_1254</fullName>
        <ecNumber evidence="1">3.1.3.-</ecNumber>
    </submittedName>
</protein>
<dbReference type="STRING" id="166486.ERS852572_02840"/>
<dbReference type="SFLD" id="SFLDG01129">
    <property type="entry name" value="C1.5:_HAD__Beta-PGM__Phosphata"/>
    <property type="match status" value="1"/>
</dbReference>
<evidence type="ECO:0000313" key="4">
    <source>
        <dbReference type="Proteomes" id="UP000478483"/>
    </source>
</evidence>
<dbReference type="PANTHER" id="PTHR18901:SF38">
    <property type="entry name" value="PSEUDOURIDINE-5'-PHOSPHATASE"/>
    <property type="match status" value="1"/>
</dbReference>
<dbReference type="EMBL" id="WNAJ01000013">
    <property type="protein sequence ID" value="MTR85650.1"/>
    <property type="molecule type" value="Genomic_DNA"/>
</dbReference>
<dbReference type="PRINTS" id="PR00413">
    <property type="entry name" value="HADHALOGNASE"/>
</dbReference>
<dbReference type="InterPro" id="IPR023198">
    <property type="entry name" value="PGP-like_dom2"/>
</dbReference>
<evidence type="ECO:0000313" key="2">
    <source>
        <dbReference type="EMBL" id="MTR85650.1"/>
    </source>
</evidence>
<proteinExistence type="predicted"/>
<dbReference type="InterPro" id="IPR023214">
    <property type="entry name" value="HAD_sf"/>
</dbReference>
<dbReference type="SUPFAM" id="SSF56784">
    <property type="entry name" value="HAD-like"/>
    <property type="match status" value="1"/>
</dbReference>